<comment type="caution">
    <text evidence="1">The sequence shown here is derived from an EMBL/GenBank/DDBJ whole genome shotgun (WGS) entry which is preliminary data.</text>
</comment>
<name>A0A1F7H039_9BACT</name>
<protein>
    <submittedName>
        <fullName evidence="1">Uncharacterized protein</fullName>
    </submittedName>
</protein>
<reference evidence="1 2" key="1">
    <citation type="journal article" date="2016" name="Nat. Commun.">
        <title>Thousands of microbial genomes shed light on interconnected biogeochemical processes in an aquifer system.</title>
        <authorList>
            <person name="Anantharaman K."/>
            <person name="Brown C.T."/>
            <person name="Hug L.A."/>
            <person name="Sharon I."/>
            <person name="Castelle C.J."/>
            <person name="Probst A.J."/>
            <person name="Thomas B.C."/>
            <person name="Singh A."/>
            <person name="Wilkins M.J."/>
            <person name="Karaoz U."/>
            <person name="Brodie E.L."/>
            <person name="Williams K.H."/>
            <person name="Hubbard S.S."/>
            <person name="Banfield J.F."/>
        </authorList>
    </citation>
    <scope>NUCLEOTIDE SEQUENCE [LARGE SCALE GENOMIC DNA]</scope>
</reference>
<sequence length="230" mass="26552">MKNKFKHLLTICIIAVIGIILVHTTELRDVYAVPPVPMNGDQLLCWGPYSVPEGWCCPYQLNYSKETICNSYIPPGYWPIGSGFRAMNAESGYYVAEGTGSEFCGGPSFPSYYAWNTEDGPHHTYVFWNFKGCIDLNGGNNPYWDSSVWAFMPSNTSATSTEHASYTINHNQYWYTNVPWNQTLYNNQWKMLDYNSGWVHQLRLHDTTGETNMTRKVHYDDAMIMYYYLQ</sequence>
<accession>A0A1F7H039</accession>
<evidence type="ECO:0000313" key="1">
    <source>
        <dbReference type="EMBL" id="OGK24156.1"/>
    </source>
</evidence>
<dbReference type="EMBL" id="MFZM01000012">
    <property type="protein sequence ID" value="OGK24156.1"/>
    <property type="molecule type" value="Genomic_DNA"/>
</dbReference>
<evidence type="ECO:0000313" key="2">
    <source>
        <dbReference type="Proteomes" id="UP000177159"/>
    </source>
</evidence>
<organism evidence="1 2">
    <name type="scientific">Candidatus Roizmanbacteria bacterium RIFCSPHIGHO2_02_FULL_37_24</name>
    <dbReference type="NCBI Taxonomy" id="1802037"/>
    <lineage>
        <taxon>Bacteria</taxon>
        <taxon>Candidatus Roizmaniibacteriota</taxon>
    </lineage>
</organism>
<proteinExistence type="predicted"/>
<gene>
    <name evidence="1" type="ORF">A3C24_02695</name>
</gene>
<dbReference type="AlphaFoldDB" id="A0A1F7H039"/>
<dbReference type="Proteomes" id="UP000177159">
    <property type="component" value="Unassembled WGS sequence"/>
</dbReference>